<dbReference type="PANTHER" id="PTHR11695">
    <property type="entry name" value="ALCOHOL DEHYDROGENASE RELATED"/>
    <property type="match status" value="1"/>
</dbReference>
<accession>A0A318KAA6</accession>
<name>A0A318KAA6_9NOCA</name>
<dbReference type="InterPro" id="IPR020843">
    <property type="entry name" value="ER"/>
</dbReference>
<dbReference type="Gene3D" id="3.40.50.720">
    <property type="entry name" value="NAD(P)-binding Rossmann-like Domain"/>
    <property type="match status" value="1"/>
</dbReference>
<dbReference type="CDD" id="cd08267">
    <property type="entry name" value="MDR1"/>
    <property type="match status" value="1"/>
</dbReference>
<keyword evidence="3" id="KW-1185">Reference proteome</keyword>
<dbReference type="InterPro" id="IPR036291">
    <property type="entry name" value="NAD(P)-bd_dom_sf"/>
</dbReference>
<evidence type="ECO:0000313" key="2">
    <source>
        <dbReference type="EMBL" id="PXX68436.1"/>
    </source>
</evidence>
<evidence type="ECO:0000259" key="1">
    <source>
        <dbReference type="SMART" id="SM00829"/>
    </source>
</evidence>
<dbReference type="InterPro" id="IPR002364">
    <property type="entry name" value="Quin_OxRdtase/zeta-crystal_CS"/>
</dbReference>
<dbReference type="GO" id="GO:0008270">
    <property type="term" value="F:zinc ion binding"/>
    <property type="evidence" value="ECO:0007669"/>
    <property type="project" value="InterPro"/>
</dbReference>
<dbReference type="AlphaFoldDB" id="A0A318KAA6"/>
<dbReference type="InterPro" id="IPR013154">
    <property type="entry name" value="ADH-like_N"/>
</dbReference>
<dbReference type="SUPFAM" id="SSF50129">
    <property type="entry name" value="GroES-like"/>
    <property type="match status" value="1"/>
</dbReference>
<dbReference type="EMBL" id="QJKF01000002">
    <property type="protein sequence ID" value="PXX68436.1"/>
    <property type="molecule type" value="Genomic_DNA"/>
</dbReference>
<reference evidence="2 3" key="1">
    <citation type="submission" date="2018-05" db="EMBL/GenBank/DDBJ databases">
        <title>Genomic Encyclopedia of Type Strains, Phase IV (KMG-IV): sequencing the most valuable type-strain genomes for metagenomic binning, comparative biology and taxonomic classification.</title>
        <authorList>
            <person name="Goeker M."/>
        </authorList>
    </citation>
    <scope>NUCLEOTIDE SEQUENCE [LARGE SCALE GENOMIC DNA]</scope>
    <source>
        <strain evidence="2 3">DSM 44704</strain>
    </source>
</reference>
<sequence>MSEAHSPQSTVEINTMKAVVAPRYGTGAALRTEVVGRPAPGPGEVLVRVRAASVCQGDVHLLTGTPYLLRLGFGLRRPKDPIIGHDLAGEVAAVGSEVTEFRSGDAVFGSVNAGAFAEYVCVQEQRLAHAPTGLSLEEAAALPDSGMTALQGLRDVGGLRAGQRVLVNGASGGVGSAAVQLAKALGADVTAVCSTRHIGVMRALGADDVIDYTATDFTATGHRYDVLLDLVGNRSIRDCRRILAPNGVFVSSAGAPGGNWLGPIVWMSKVLLATLFSAPKLAILLMRPRRADLEYLSGLAADGRLRPLIERRYPLDRADEAVQHVLDGHAQGKTVLVV</sequence>
<dbReference type="InterPro" id="IPR011032">
    <property type="entry name" value="GroES-like_sf"/>
</dbReference>
<dbReference type="Gene3D" id="3.90.180.10">
    <property type="entry name" value="Medium-chain alcohol dehydrogenases, catalytic domain"/>
    <property type="match status" value="1"/>
</dbReference>
<dbReference type="SMART" id="SM00829">
    <property type="entry name" value="PKS_ER"/>
    <property type="match status" value="1"/>
</dbReference>
<gene>
    <name evidence="2" type="ORF">DFR70_102116</name>
</gene>
<dbReference type="GO" id="GO:0016491">
    <property type="term" value="F:oxidoreductase activity"/>
    <property type="evidence" value="ECO:0007669"/>
    <property type="project" value="InterPro"/>
</dbReference>
<dbReference type="Pfam" id="PF13602">
    <property type="entry name" value="ADH_zinc_N_2"/>
    <property type="match status" value="1"/>
</dbReference>
<dbReference type="InterPro" id="IPR050700">
    <property type="entry name" value="YIM1/Zinc_Alcohol_DH_Fams"/>
</dbReference>
<feature type="domain" description="Enoyl reductase (ER)" evidence="1">
    <location>
        <begin position="25"/>
        <end position="336"/>
    </location>
</feature>
<protein>
    <submittedName>
        <fullName evidence="2">NADPH:quinone reductase-like Zn-dependent oxidoreductase</fullName>
    </submittedName>
</protein>
<dbReference type="Pfam" id="PF08240">
    <property type="entry name" value="ADH_N"/>
    <property type="match status" value="1"/>
</dbReference>
<dbReference type="SUPFAM" id="SSF51735">
    <property type="entry name" value="NAD(P)-binding Rossmann-fold domains"/>
    <property type="match status" value="1"/>
</dbReference>
<proteinExistence type="predicted"/>
<organism evidence="2 3">
    <name type="scientific">Nocardia tenerifensis</name>
    <dbReference type="NCBI Taxonomy" id="228006"/>
    <lineage>
        <taxon>Bacteria</taxon>
        <taxon>Bacillati</taxon>
        <taxon>Actinomycetota</taxon>
        <taxon>Actinomycetes</taxon>
        <taxon>Mycobacteriales</taxon>
        <taxon>Nocardiaceae</taxon>
        <taxon>Nocardia</taxon>
    </lineage>
</organism>
<dbReference type="PROSITE" id="PS01162">
    <property type="entry name" value="QOR_ZETA_CRYSTAL"/>
    <property type="match status" value="1"/>
</dbReference>
<comment type="caution">
    <text evidence="2">The sequence shown here is derived from an EMBL/GenBank/DDBJ whole genome shotgun (WGS) entry which is preliminary data.</text>
</comment>
<dbReference type="RefSeq" id="WP_211336272.1">
    <property type="nucleotide sequence ID" value="NZ_QJKF01000002.1"/>
</dbReference>
<dbReference type="Proteomes" id="UP000247569">
    <property type="component" value="Unassembled WGS sequence"/>
</dbReference>
<evidence type="ECO:0000313" key="3">
    <source>
        <dbReference type="Proteomes" id="UP000247569"/>
    </source>
</evidence>
<dbReference type="PANTHER" id="PTHR11695:SF648">
    <property type="entry name" value="ZINC-BINDING OXIDOREDUCTASE"/>
    <property type="match status" value="1"/>
</dbReference>